<evidence type="ECO:0000313" key="2">
    <source>
        <dbReference type="Proteomes" id="UP000002058"/>
    </source>
</evidence>
<dbReference type="GeneID" id="8444621"/>
<proteinExistence type="predicted"/>
<evidence type="ECO:0000313" key="1">
    <source>
        <dbReference type="EMBL" id="EEP76412.1"/>
    </source>
</evidence>
<sequence length="54" mass="5939">MDGYFKHGWGQPMNPETNITSTIANLVNKSGCGQARWVGGGKRWSHDSETAMLD</sequence>
<dbReference type="VEuPathDB" id="FungiDB:UREG_01261"/>
<dbReference type="AlphaFoldDB" id="C4JH10"/>
<dbReference type="InParanoid" id="C4JH10"/>
<dbReference type="RefSeq" id="XP_002541745.1">
    <property type="nucleotide sequence ID" value="XM_002541699.1"/>
</dbReference>
<reference evidence="2" key="1">
    <citation type="journal article" date="2009" name="Genome Res.">
        <title>Comparative genomic analyses of the human fungal pathogens Coccidioides and their relatives.</title>
        <authorList>
            <person name="Sharpton T.J."/>
            <person name="Stajich J.E."/>
            <person name="Rounsley S.D."/>
            <person name="Gardner M.J."/>
            <person name="Wortman J.R."/>
            <person name="Jordar V.S."/>
            <person name="Maiti R."/>
            <person name="Kodira C.D."/>
            <person name="Neafsey D.E."/>
            <person name="Zeng Q."/>
            <person name="Hung C.-Y."/>
            <person name="McMahan C."/>
            <person name="Muszewska A."/>
            <person name="Grynberg M."/>
            <person name="Mandel M.A."/>
            <person name="Kellner E.M."/>
            <person name="Barker B.M."/>
            <person name="Galgiani J.N."/>
            <person name="Orbach M.J."/>
            <person name="Kirkland T.N."/>
            <person name="Cole G.T."/>
            <person name="Henn M.R."/>
            <person name="Birren B.W."/>
            <person name="Taylor J.W."/>
        </authorList>
    </citation>
    <scope>NUCLEOTIDE SEQUENCE [LARGE SCALE GENOMIC DNA]</scope>
    <source>
        <strain evidence="2">UAMH 1704</strain>
    </source>
</reference>
<gene>
    <name evidence="1" type="ORF">UREG_01261</name>
</gene>
<organism evidence="1 2">
    <name type="scientific">Uncinocarpus reesii (strain UAMH 1704)</name>
    <dbReference type="NCBI Taxonomy" id="336963"/>
    <lineage>
        <taxon>Eukaryota</taxon>
        <taxon>Fungi</taxon>
        <taxon>Dikarya</taxon>
        <taxon>Ascomycota</taxon>
        <taxon>Pezizomycotina</taxon>
        <taxon>Eurotiomycetes</taxon>
        <taxon>Eurotiomycetidae</taxon>
        <taxon>Onygenales</taxon>
        <taxon>Onygenaceae</taxon>
        <taxon>Uncinocarpus</taxon>
    </lineage>
</organism>
<protein>
    <submittedName>
        <fullName evidence="1">Uncharacterized protein</fullName>
    </submittedName>
</protein>
<name>C4JH10_UNCRE</name>
<accession>C4JH10</accession>
<dbReference type="EMBL" id="CH476615">
    <property type="protein sequence ID" value="EEP76412.1"/>
    <property type="molecule type" value="Genomic_DNA"/>
</dbReference>
<dbReference type="KEGG" id="ure:UREG_01261"/>
<dbReference type="Proteomes" id="UP000002058">
    <property type="component" value="Unassembled WGS sequence"/>
</dbReference>
<dbReference type="HOGENOM" id="CLU_3052121_0_0_1"/>
<keyword evidence="2" id="KW-1185">Reference proteome</keyword>